<evidence type="ECO:0000256" key="5">
    <source>
        <dbReference type="ARBA" id="ARBA00023049"/>
    </source>
</evidence>
<evidence type="ECO:0000256" key="1">
    <source>
        <dbReference type="ARBA" id="ARBA00022670"/>
    </source>
</evidence>
<evidence type="ECO:0000256" key="3">
    <source>
        <dbReference type="ARBA" id="ARBA00022801"/>
    </source>
</evidence>
<dbReference type="InterPro" id="IPR000555">
    <property type="entry name" value="JAMM/MPN+_dom"/>
</dbReference>
<sequence length="139" mass="16070">MRIILKKDQLKFVINHAIDEYPKEACGIFGGNTKEEKFIIEKVYKVKNASLSPYNSYLIDPLDELYVFRDIEKNGLKMLGVYHSHPEKGVEPSLDDINHMLKDIFYLILAIKLKDNLSLDIKGYIRNNSILNEITIVVI</sequence>
<dbReference type="InterPro" id="IPR028090">
    <property type="entry name" value="JAB_dom_prok"/>
</dbReference>
<dbReference type="InterPro" id="IPR037518">
    <property type="entry name" value="MPN"/>
</dbReference>
<evidence type="ECO:0000313" key="7">
    <source>
        <dbReference type="EMBL" id="HFX13283.1"/>
    </source>
</evidence>
<dbReference type="PANTHER" id="PTHR34858">
    <property type="entry name" value="CYSO-CYSTEINE PEPTIDASE"/>
    <property type="match status" value="1"/>
</dbReference>
<dbReference type="GO" id="GO:0008235">
    <property type="term" value="F:metalloexopeptidase activity"/>
    <property type="evidence" value="ECO:0007669"/>
    <property type="project" value="TreeGrafter"/>
</dbReference>
<keyword evidence="4" id="KW-0862">Zinc</keyword>
<keyword evidence="1" id="KW-0645">Protease</keyword>
<dbReference type="FunFam" id="3.40.140.10:FF:000085">
    <property type="entry name" value="Mov34/MPN/PAD-1 family protein"/>
    <property type="match status" value="1"/>
</dbReference>
<dbReference type="GO" id="GO:0008270">
    <property type="term" value="F:zinc ion binding"/>
    <property type="evidence" value="ECO:0007669"/>
    <property type="project" value="TreeGrafter"/>
</dbReference>
<name>A0A7C3RKF2_DICTH</name>
<comment type="caution">
    <text evidence="7">The sequence shown here is derived from an EMBL/GenBank/DDBJ whole genome shotgun (WGS) entry which is preliminary data.</text>
</comment>
<evidence type="ECO:0000259" key="6">
    <source>
        <dbReference type="PROSITE" id="PS50249"/>
    </source>
</evidence>
<keyword evidence="5" id="KW-0482">Metalloprotease</keyword>
<accession>A0A7C3RKF2</accession>
<dbReference type="PROSITE" id="PS50249">
    <property type="entry name" value="MPN"/>
    <property type="match status" value="1"/>
</dbReference>
<evidence type="ECO:0000256" key="4">
    <source>
        <dbReference type="ARBA" id="ARBA00022833"/>
    </source>
</evidence>
<gene>
    <name evidence="7" type="ORF">ENW00_03865</name>
</gene>
<reference evidence="7" key="1">
    <citation type="journal article" date="2020" name="mSystems">
        <title>Genome- and Community-Level Interaction Insights into Carbon Utilization and Element Cycling Functions of Hydrothermarchaeota in Hydrothermal Sediment.</title>
        <authorList>
            <person name="Zhou Z."/>
            <person name="Liu Y."/>
            <person name="Xu W."/>
            <person name="Pan J."/>
            <person name="Luo Z.H."/>
            <person name="Li M."/>
        </authorList>
    </citation>
    <scope>NUCLEOTIDE SEQUENCE [LARGE SCALE GENOMIC DNA]</scope>
    <source>
        <strain evidence="7">SpSt-81</strain>
    </source>
</reference>
<keyword evidence="3" id="KW-0378">Hydrolase</keyword>
<dbReference type="SUPFAM" id="SSF102712">
    <property type="entry name" value="JAB1/MPN domain"/>
    <property type="match status" value="1"/>
</dbReference>
<dbReference type="Gene3D" id="3.40.140.10">
    <property type="entry name" value="Cytidine Deaminase, domain 2"/>
    <property type="match status" value="1"/>
</dbReference>
<dbReference type="PANTHER" id="PTHR34858:SF1">
    <property type="entry name" value="CYSO-CYSTEINE PEPTIDASE"/>
    <property type="match status" value="1"/>
</dbReference>
<dbReference type="EMBL" id="DTIN01000014">
    <property type="protein sequence ID" value="HFX13283.1"/>
    <property type="molecule type" value="Genomic_DNA"/>
</dbReference>
<dbReference type="Pfam" id="PF14464">
    <property type="entry name" value="Prok-JAB"/>
    <property type="match status" value="1"/>
</dbReference>
<proteinExistence type="predicted"/>
<organism evidence="7">
    <name type="scientific">Dictyoglomus thermophilum</name>
    <dbReference type="NCBI Taxonomy" id="14"/>
    <lineage>
        <taxon>Bacteria</taxon>
        <taxon>Pseudomonadati</taxon>
        <taxon>Dictyoglomota</taxon>
        <taxon>Dictyoglomia</taxon>
        <taxon>Dictyoglomales</taxon>
        <taxon>Dictyoglomaceae</taxon>
        <taxon>Dictyoglomus</taxon>
    </lineage>
</organism>
<dbReference type="SMART" id="SM00232">
    <property type="entry name" value="JAB_MPN"/>
    <property type="match status" value="1"/>
</dbReference>
<dbReference type="InterPro" id="IPR051929">
    <property type="entry name" value="VirAsm_ModProt"/>
</dbReference>
<feature type="domain" description="MPN" evidence="6">
    <location>
        <begin position="3"/>
        <end position="130"/>
    </location>
</feature>
<dbReference type="CDD" id="cd08070">
    <property type="entry name" value="MPN_like"/>
    <property type="match status" value="1"/>
</dbReference>
<dbReference type="AlphaFoldDB" id="A0A7C3RKF2"/>
<evidence type="ECO:0000256" key="2">
    <source>
        <dbReference type="ARBA" id="ARBA00022723"/>
    </source>
</evidence>
<protein>
    <submittedName>
        <fullName evidence="7">M67 family peptidase</fullName>
    </submittedName>
</protein>
<dbReference type="GO" id="GO:0006508">
    <property type="term" value="P:proteolysis"/>
    <property type="evidence" value="ECO:0007669"/>
    <property type="project" value="UniProtKB-KW"/>
</dbReference>
<keyword evidence="2" id="KW-0479">Metal-binding</keyword>